<dbReference type="Pfam" id="PF01497">
    <property type="entry name" value="Peripla_BP_2"/>
    <property type="match status" value="1"/>
</dbReference>
<dbReference type="PROSITE" id="PS51257">
    <property type="entry name" value="PROKAR_LIPOPROTEIN"/>
    <property type="match status" value="1"/>
</dbReference>
<proteinExistence type="inferred from homology"/>
<dbReference type="SUPFAM" id="SSF53807">
    <property type="entry name" value="Helical backbone' metal receptor"/>
    <property type="match status" value="1"/>
</dbReference>
<evidence type="ECO:0000313" key="7">
    <source>
        <dbReference type="Proteomes" id="UP000016638"/>
    </source>
</evidence>
<keyword evidence="3" id="KW-0813">Transport</keyword>
<dbReference type="Proteomes" id="UP000016638">
    <property type="component" value="Unassembled WGS sequence"/>
</dbReference>
<keyword evidence="4" id="KW-0732">Signal</keyword>
<comment type="similarity">
    <text evidence="2">Belongs to the bacterial solute-binding protein 8 family.</text>
</comment>
<keyword evidence="7" id="KW-1185">Reference proteome</keyword>
<organism evidence="6 7">
    <name type="scientific">Olsenella profusa F0195</name>
    <dbReference type="NCBI Taxonomy" id="1125712"/>
    <lineage>
        <taxon>Bacteria</taxon>
        <taxon>Bacillati</taxon>
        <taxon>Actinomycetota</taxon>
        <taxon>Coriobacteriia</taxon>
        <taxon>Coriobacteriales</taxon>
        <taxon>Atopobiaceae</taxon>
        <taxon>Olsenella</taxon>
    </lineage>
</organism>
<dbReference type="AlphaFoldDB" id="U2VDQ3"/>
<dbReference type="PROSITE" id="PS50983">
    <property type="entry name" value="FE_B12_PBP"/>
    <property type="match status" value="1"/>
</dbReference>
<dbReference type="eggNOG" id="COG0614">
    <property type="taxonomic scope" value="Bacteria"/>
</dbReference>
<name>U2VDQ3_9ACTN</name>
<sequence length="298" mass="31369">MLDRRAFVAAALCAAGGLVGCSGAGGAQGQDGAPEQGSATEPQNVVALMRSLADMWLLAGGTLVGVTEDATDLDGVGSATTVGTDAKPSLEAIVGLDPGLVLLSREIPAQVELRDSLDGQGVTTQAVTIESFGDYASVMAQLCAMTGRGDLYDQNVTTVQADIDEVRNQAGKLPQASYLALRTSAAKSKVLKDDHFACEILDDLALANVAEGTSSLDDLSLEAIAAADPDNVFVIYQGREDEAASAFEEGFSSQPMWQDLSATKTGHVYVLPKDLFQYKPNARWAEAYRYILDLREQG</sequence>
<gene>
    <name evidence="6" type="ORF">HMPREF1316_1116</name>
</gene>
<dbReference type="STRING" id="1125712.HMPREF1316_1116"/>
<dbReference type="GO" id="GO:1901678">
    <property type="term" value="P:iron coordination entity transport"/>
    <property type="evidence" value="ECO:0007669"/>
    <property type="project" value="UniProtKB-ARBA"/>
</dbReference>
<dbReference type="InterPro" id="IPR002491">
    <property type="entry name" value="ABC_transptr_periplasmic_BD"/>
</dbReference>
<protein>
    <submittedName>
        <fullName evidence="6">Oligopeptide ABC transporter, oligopeptide-binding protein</fullName>
    </submittedName>
</protein>
<dbReference type="PANTHER" id="PTHR30532:SF1">
    <property type="entry name" value="IRON(3+)-HYDROXAMATE-BINDING PROTEIN FHUD"/>
    <property type="match status" value="1"/>
</dbReference>
<reference evidence="6 7" key="1">
    <citation type="submission" date="2013-08" db="EMBL/GenBank/DDBJ databases">
        <authorList>
            <person name="Durkin A.S."/>
            <person name="Haft D.R."/>
            <person name="McCorrison J."/>
            <person name="Torralba M."/>
            <person name="Gillis M."/>
            <person name="Haft D.H."/>
            <person name="Methe B."/>
            <person name="Sutton G."/>
            <person name="Nelson K.E."/>
        </authorList>
    </citation>
    <scope>NUCLEOTIDE SEQUENCE [LARGE SCALE GENOMIC DNA]</scope>
    <source>
        <strain evidence="6 7">F0195</strain>
    </source>
</reference>
<evidence type="ECO:0000256" key="1">
    <source>
        <dbReference type="ARBA" id="ARBA00004196"/>
    </source>
</evidence>
<evidence type="ECO:0000256" key="3">
    <source>
        <dbReference type="ARBA" id="ARBA00022448"/>
    </source>
</evidence>
<dbReference type="GO" id="GO:0030288">
    <property type="term" value="C:outer membrane-bounded periplasmic space"/>
    <property type="evidence" value="ECO:0007669"/>
    <property type="project" value="TreeGrafter"/>
</dbReference>
<dbReference type="EMBL" id="AWEZ01000006">
    <property type="protein sequence ID" value="ERL10706.1"/>
    <property type="molecule type" value="Genomic_DNA"/>
</dbReference>
<dbReference type="RefSeq" id="WP_021725030.1">
    <property type="nucleotide sequence ID" value="NZ_AWEZ01000006.1"/>
</dbReference>
<evidence type="ECO:0000256" key="2">
    <source>
        <dbReference type="ARBA" id="ARBA00008814"/>
    </source>
</evidence>
<dbReference type="InterPro" id="IPR051313">
    <property type="entry name" value="Bact_iron-sidero_bind"/>
</dbReference>
<feature type="domain" description="Fe/B12 periplasmic-binding" evidence="5">
    <location>
        <begin position="44"/>
        <end position="298"/>
    </location>
</feature>
<dbReference type="PATRIC" id="fig|1125712.3.peg.167"/>
<evidence type="ECO:0000313" key="6">
    <source>
        <dbReference type="EMBL" id="ERL10706.1"/>
    </source>
</evidence>
<comment type="subcellular location">
    <subcellularLocation>
        <location evidence="1">Cell envelope</location>
    </subcellularLocation>
</comment>
<dbReference type="Gene3D" id="3.40.50.1980">
    <property type="entry name" value="Nitrogenase molybdenum iron protein domain"/>
    <property type="match status" value="2"/>
</dbReference>
<dbReference type="PANTHER" id="PTHR30532">
    <property type="entry name" value="IRON III DICITRATE-BINDING PERIPLASMIC PROTEIN"/>
    <property type="match status" value="1"/>
</dbReference>
<comment type="caution">
    <text evidence="6">The sequence shown here is derived from an EMBL/GenBank/DDBJ whole genome shotgun (WGS) entry which is preliminary data.</text>
</comment>
<evidence type="ECO:0000256" key="4">
    <source>
        <dbReference type="ARBA" id="ARBA00022729"/>
    </source>
</evidence>
<accession>U2VDQ3</accession>
<evidence type="ECO:0000259" key="5">
    <source>
        <dbReference type="PROSITE" id="PS50983"/>
    </source>
</evidence>